<dbReference type="Gene3D" id="1.10.3720.10">
    <property type="entry name" value="MetI-like"/>
    <property type="match status" value="1"/>
</dbReference>
<evidence type="ECO:0000256" key="6">
    <source>
        <dbReference type="ARBA" id="ARBA00023136"/>
    </source>
</evidence>
<evidence type="ECO:0000313" key="10">
    <source>
        <dbReference type="EMBL" id="CAB4938147.1"/>
    </source>
</evidence>
<keyword evidence="4 8" id="KW-0812">Transmembrane</keyword>
<dbReference type="GO" id="GO:0055085">
    <property type="term" value="P:transmembrane transport"/>
    <property type="evidence" value="ECO:0007669"/>
    <property type="project" value="InterPro"/>
</dbReference>
<organism evidence="10">
    <name type="scientific">freshwater metagenome</name>
    <dbReference type="NCBI Taxonomy" id="449393"/>
    <lineage>
        <taxon>unclassified sequences</taxon>
        <taxon>metagenomes</taxon>
        <taxon>ecological metagenomes</taxon>
    </lineage>
</organism>
<name>A0A6J7J671_9ZZZZ</name>
<keyword evidence="6 8" id="KW-0472">Membrane</keyword>
<evidence type="ECO:0000256" key="4">
    <source>
        <dbReference type="ARBA" id="ARBA00022692"/>
    </source>
</evidence>
<dbReference type="AlphaFoldDB" id="A0A6J7J671"/>
<dbReference type="PROSITE" id="PS50928">
    <property type="entry name" value="ABC_TM1"/>
    <property type="match status" value="1"/>
</dbReference>
<evidence type="ECO:0000256" key="8">
    <source>
        <dbReference type="SAM" id="Phobius"/>
    </source>
</evidence>
<dbReference type="SUPFAM" id="SSF161098">
    <property type="entry name" value="MetI-like"/>
    <property type="match status" value="1"/>
</dbReference>
<evidence type="ECO:0000256" key="1">
    <source>
        <dbReference type="ARBA" id="ARBA00004651"/>
    </source>
</evidence>
<dbReference type="PANTHER" id="PTHR30151:SF20">
    <property type="entry name" value="ABC TRANSPORTER PERMEASE PROTEIN HI_0355-RELATED"/>
    <property type="match status" value="1"/>
</dbReference>
<dbReference type="PANTHER" id="PTHR30151">
    <property type="entry name" value="ALKANE SULFONATE ABC TRANSPORTER-RELATED, MEMBRANE SUBUNIT"/>
    <property type="match status" value="1"/>
</dbReference>
<reference evidence="10" key="1">
    <citation type="submission" date="2020-05" db="EMBL/GenBank/DDBJ databases">
        <authorList>
            <person name="Chiriac C."/>
            <person name="Salcher M."/>
            <person name="Ghai R."/>
            <person name="Kavagutti S V."/>
        </authorList>
    </citation>
    <scope>NUCLEOTIDE SEQUENCE</scope>
</reference>
<feature type="transmembrane region" description="Helical" evidence="8">
    <location>
        <begin position="97"/>
        <end position="120"/>
    </location>
</feature>
<feature type="transmembrane region" description="Helical" evidence="8">
    <location>
        <begin position="221"/>
        <end position="243"/>
    </location>
</feature>
<evidence type="ECO:0000256" key="2">
    <source>
        <dbReference type="ARBA" id="ARBA00022448"/>
    </source>
</evidence>
<comment type="subcellular location">
    <subcellularLocation>
        <location evidence="1">Cell membrane</location>
        <topology evidence="1">Multi-pass membrane protein</topology>
    </subcellularLocation>
</comment>
<dbReference type="InterPro" id="IPR035906">
    <property type="entry name" value="MetI-like_sf"/>
</dbReference>
<feature type="region of interest" description="Disordered" evidence="7">
    <location>
        <begin position="264"/>
        <end position="292"/>
    </location>
</feature>
<dbReference type="GO" id="GO:0005886">
    <property type="term" value="C:plasma membrane"/>
    <property type="evidence" value="ECO:0007669"/>
    <property type="project" value="UniProtKB-SubCell"/>
</dbReference>
<keyword evidence="3" id="KW-1003">Cell membrane</keyword>
<feature type="domain" description="ABC transmembrane type-1" evidence="9">
    <location>
        <begin position="60"/>
        <end position="240"/>
    </location>
</feature>
<feature type="compositionally biased region" description="Low complexity" evidence="7">
    <location>
        <begin position="276"/>
        <end position="292"/>
    </location>
</feature>
<keyword evidence="5 8" id="KW-1133">Transmembrane helix</keyword>
<sequence>MSDEPRLIWRLAAPTLLVLGVLVLWQWYSTWSGVTAAVLPPPTQVASGAWQARATLMSSTMPTLRAALLGFALAVVVGFAISVLIDFWRPAQYAVTPLLIVSQTLPLVVLAPLMVLWLGFGLVPKVLLVALITFFPITISLVRGYASTGQDGRDVMRAMGSTRRQEFVHLRLPVALPAFFTGVRIAITYAVIAAIFAEYAGATEGLGVVMQVSKNAFRTDLVLAAVAISSVLTLALYGLTFAIERVAIPWHYRVSPQRESRIPPARSIETTIEADASSTVSPTSTLASPTST</sequence>
<keyword evidence="2" id="KW-0813">Transport</keyword>
<evidence type="ECO:0000256" key="7">
    <source>
        <dbReference type="SAM" id="MobiDB-lite"/>
    </source>
</evidence>
<evidence type="ECO:0000256" key="5">
    <source>
        <dbReference type="ARBA" id="ARBA00022989"/>
    </source>
</evidence>
<gene>
    <name evidence="10" type="ORF">UFOPK3773_00675</name>
</gene>
<proteinExistence type="predicted"/>
<feature type="transmembrane region" description="Helical" evidence="8">
    <location>
        <begin position="7"/>
        <end position="28"/>
    </location>
</feature>
<dbReference type="EMBL" id="CAFBNF010000053">
    <property type="protein sequence ID" value="CAB4938147.1"/>
    <property type="molecule type" value="Genomic_DNA"/>
</dbReference>
<feature type="transmembrane region" description="Helical" evidence="8">
    <location>
        <begin position="126"/>
        <end position="146"/>
    </location>
</feature>
<accession>A0A6J7J671</accession>
<protein>
    <submittedName>
        <fullName evidence="10">Unannotated protein</fullName>
    </submittedName>
</protein>
<feature type="transmembrane region" description="Helical" evidence="8">
    <location>
        <begin position="66"/>
        <end position="85"/>
    </location>
</feature>
<feature type="transmembrane region" description="Helical" evidence="8">
    <location>
        <begin position="167"/>
        <end position="197"/>
    </location>
</feature>
<dbReference type="Pfam" id="PF00528">
    <property type="entry name" value="BPD_transp_1"/>
    <property type="match status" value="1"/>
</dbReference>
<evidence type="ECO:0000256" key="3">
    <source>
        <dbReference type="ARBA" id="ARBA00022475"/>
    </source>
</evidence>
<dbReference type="InterPro" id="IPR000515">
    <property type="entry name" value="MetI-like"/>
</dbReference>
<dbReference type="CDD" id="cd06261">
    <property type="entry name" value="TM_PBP2"/>
    <property type="match status" value="1"/>
</dbReference>
<evidence type="ECO:0000259" key="9">
    <source>
        <dbReference type="PROSITE" id="PS50928"/>
    </source>
</evidence>